<proteinExistence type="predicted"/>
<keyword evidence="1" id="KW-1133">Transmembrane helix</keyword>
<evidence type="ECO:0000256" key="1">
    <source>
        <dbReference type="SAM" id="Phobius"/>
    </source>
</evidence>
<protein>
    <submittedName>
        <fullName evidence="2">Uncharacterized protein</fullName>
    </submittedName>
</protein>
<name>A0AAD9ZQH7_9ROSI</name>
<organism evidence="2 3">
    <name type="scientific">Dipteronia sinensis</name>
    <dbReference type="NCBI Taxonomy" id="43782"/>
    <lineage>
        <taxon>Eukaryota</taxon>
        <taxon>Viridiplantae</taxon>
        <taxon>Streptophyta</taxon>
        <taxon>Embryophyta</taxon>
        <taxon>Tracheophyta</taxon>
        <taxon>Spermatophyta</taxon>
        <taxon>Magnoliopsida</taxon>
        <taxon>eudicotyledons</taxon>
        <taxon>Gunneridae</taxon>
        <taxon>Pentapetalae</taxon>
        <taxon>rosids</taxon>
        <taxon>malvids</taxon>
        <taxon>Sapindales</taxon>
        <taxon>Sapindaceae</taxon>
        <taxon>Hippocastanoideae</taxon>
        <taxon>Acereae</taxon>
        <taxon>Dipteronia</taxon>
    </lineage>
</organism>
<evidence type="ECO:0000313" key="2">
    <source>
        <dbReference type="EMBL" id="KAK3188923.1"/>
    </source>
</evidence>
<keyword evidence="3" id="KW-1185">Reference proteome</keyword>
<gene>
    <name evidence="2" type="ORF">Dsin_028484</name>
</gene>
<evidence type="ECO:0000313" key="3">
    <source>
        <dbReference type="Proteomes" id="UP001281410"/>
    </source>
</evidence>
<dbReference type="EMBL" id="JANJYJ010000009">
    <property type="protein sequence ID" value="KAK3188923.1"/>
    <property type="molecule type" value="Genomic_DNA"/>
</dbReference>
<feature type="transmembrane region" description="Helical" evidence="1">
    <location>
        <begin position="77"/>
        <end position="97"/>
    </location>
</feature>
<comment type="caution">
    <text evidence="2">The sequence shown here is derived from an EMBL/GenBank/DDBJ whole genome shotgun (WGS) entry which is preliminary data.</text>
</comment>
<keyword evidence="1" id="KW-0472">Membrane</keyword>
<reference evidence="2" key="1">
    <citation type="journal article" date="2023" name="Plant J.">
        <title>Genome sequences and population genomics provide insights into the demographic history, inbreeding, and mutation load of two 'living fossil' tree species of Dipteronia.</title>
        <authorList>
            <person name="Feng Y."/>
            <person name="Comes H.P."/>
            <person name="Chen J."/>
            <person name="Zhu S."/>
            <person name="Lu R."/>
            <person name="Zhang X."/>
            <person name="Li P."/>
            <person name="Qiu J."/>
            <person name="Olsen K.M."/>
            <person name="Qiu Y."/>
        </authorList>
    </citation>
    <scope>NUCLEOTIDE SEQUENCE</scope>
    <source>
        <strain evidence="2">NBL</strain>
    </source>
</reference>
<dbReference type="AlphaFoldDB" id="A0AAD9ZQH7"/>
<dbReference type="Proteomes" id="UP001281410">
    <property type="component" value="Unassembled WGS sequence"/>
</dbReference>
<keyword evidence="1" id="KW-0812">Transmembrane</keyword>
<sequence>MNCKELIHSLPDEYEIELCADGGESFIVNFINCLKLNQKAVSNLLIFFQVSVQKMELMGIEKIISLIKVCPPLHPPYLSLVLSFLIFIVVLMDFAAVRI</sequence>
<accession>A0AAD9ZQH7</accession>